<accession>A0ABY5NDH6</accession>
<organism evidence="2 3">
    <name type="scientific">Streptomyces changanensis</name>
    <dbReference type="NCBI Taxonomy" id="2964669"/>
    <lineage>
        <taxon>Bacteria</taxon>
        <taxon>Bacillati</taxon>
        <taxon>Actinomycetota</taxon>
        <taxon>Actinomycetes</taxon>
        <taxon>Kitasatosporales</taxon>
        <taxon>Streptomycetaceae</taxon>
        <taxon>Streptomyces</taxon>
    </lineage>
</organism>
<proteinExistence type="predicted"/>
<dbReference type="RefSeq" id="WP_257375533.1">
    <property type="nucleotide sequence ID" value="NZ_CP102332.1"/>
</dbReference>
<dbReference type="InterPro" id="IPR042098">
    <property type="entry name" value="TauD-like_sf"/>
</dbReference>
<dbReference type="Proteomes" id="UP001060150">
    <property type="component" value="Chromosome"/>
</dbReference>
<protein>
    <submittedName>
        <fullName evidence="2">TauD/TfdA family dioxygenase</fullName>
    </submittedName>
</protein>
<dbReference type="Gene3D" id="3.60.130.10">
    <property type="entry name" value="Clavaminate synthase-like"/>
    <property type="match status" value="1"/>
</dbReference>
<keyword evidence="3" id="KW-1185">Reference proteome</keyword>
<name>A0ABY5NDH6_9ACTN</name>
<dbReference type="GO" id="GO:0051213">
    <property type="term" value="F:dioxygenase activity"/>
    <property type="evidence" value="ECO:0007669"/>
    <property type="project" value="UniProtKB-KW"/>
</dbReference>
<evidence type="ECO:0000313" key="2">
    <source>
        <dbReference type="EMBL" id="UUS34070.1"/>
    </source>
</evidence>
<evidence type="ECO:0000313" key="3">
    <source>
        <dbReference type="Proteomes" id="UP001060150"/>
    </source>
</evidence>
<sequence>MEGRTMQQIEYDFVFTDAERDALRAVLTDIATSPYSDFDSYVSDMTRLHRDQRLGSRFTDFCEMSMLRDFAERPLVVIGNAPIDLDLPRFGSADPVQEKYRLKKTFVAEGFLAAYAVLTGTEIIGHLSVNGGDFFHDIYPKESMFDTQSQKTLGTLKFHRDFTNHFVSPDFVNTLTLRDTPTNEVYSTFTVTAHALEELSDTDREILAQRRFYTPFDDVSTREGNLLEGRRAEDHAVLSGDEGARVFEGRTRGLDEEAQQVLDRFVAALHSRKRMRVSKPGDSVTFSNRHVIHGREVHAIHDVEGLKQRWLLKTHNVYTRQAFEEFFLGDRYGVVNG</sequence>
<dbReference type="EMBL" id="CP102332">
    <property type="protein sequence ID" value="UUS34070.1"/>
    <property type="molecule type" value="Genomic_DNA"/>
</dbReference>
<reference evidence="2" key="1">
    <citation type="submission" date="2022-08" db="EMBL/GenBank/DDBJ databases">
        <title>Streptomyces changanensis sp. nov., an actinomycete isolated from soil.</title>
        <authorList>
            <person name="Wu H."/>
            <person name="Han L."/>
        </authorList>
    </citation>
    <scope>NUCLEOTIDE SEQUENCE</scope>
    <source>
        <strain evidence="2">HL-66</strain>
    </source>
</reference>
<evidence type="ECO:0000256" key="1">
    <source>
        <dbReference type="ARBA" id="ARBA00023002"/>
    </source>
</evidence>
<keyword evidence="1" id="KW-0560">Oxidoreductase</keyword>
<keyword evidence="2" id="KW-0223">Dioxygenase</keyword>
<gene>
    <name evidence="2" type="ORF">NRO40_26770</name>
</gene>
<dbReference type="SUPFAM" id="SSF51197">
    <property type="entry name" value="Clavaminate synthase-like"/>
    <property type="match status" value="1"/>
</dbReference>